<comment type="caution">
    <text evidence="10">The sequence shown here is derived from an EMBL/GenBank/DDBJ whole genome shotgun (WGS) entry which is preliminary data.</text>
</comment>
<comment type="subcellular location">
    <subcellularLocation>
        <location evidence="1 8">Cell membrane</location>
        <topology evidence="1 8">Multi-pass membrane protein</topology>
    </subcellularLocation>
</comment>
<evidence type="ECO:0000256" key="3">
    <source>
        <dbReference type="ARBA" id="ARBA00022448"/>
    </source>
</evidence>
<feature type="transmembrane region" description="Helical" evidence="8">
    <location>
        <begin position="68"/>
        <end position="90"/>
    </location>
</feature>
<keyword evidence="4" id="KW-1003">Cell membrane</keyword>
<evidence type="ECO:0000256" key="8">
    <source>
        <dbReference type="RuleBase" id="RU363032"/>
    </source>
</evidence>
<keyword evidence="5 8" id="KW-0812">Transmembrane</keyword>
<dbReference type="InterPro" id="IPR000515">
    <property type="entry name" value="MetI-like"/>
</dbReference>
<evidence type="ECO:0000256" key="2">
    <source>
        <dbReference type="ARBA" id="ARBA00007069"/>
    </source>
</evidence>
<comment type="similarity">
    <text evidence="2">Belongs to the binding-protein-dependent transport system permease family. CysTW subfamily.</text>
</comment>
<dbReference type="GO" id="GO:0005886">
    <property type="term" value="C:plasma membrane"/>
    <property type="evidence" value="ECO:0007669"/>
    <property type="project" value="UniProtKB-SubCell"/>
</dbReference>
<name>A0A7W4VYU4_9ACTN</name>
<evidence type="ECO:0000313" key="10">
    <source>
        <dbReference type="EMBL" id="MBB3044215.1"/>
    </source>
</evidence>
<dbReference type="Pfam" id="PF00528">
    <property type="entry name" value="BPD_transp_1"/>
    <property type="match status" value="1"/>
</dbReference>
<gene>
    <name evidence="10" type="ORF">FHU40_004052</name>
</gene>
<evidence type="ECO:0000256" key="6">
    <source>
        <dbReference type="ARBA" id="ARBA00022989"/>
    </source>
</evidence>
<dbReference type="PROSITE" id="PS50928">
    <property type="entry name" value="ABC_TM1"/>
    <property type="match status" value="1"/>
</dbReference>
<dbReference type="PANTHER" id="PTHR43848">
    <property type="entry name" value="PUTRESCINE TRANSPORT SYSTEM PERMEASE PROTEIN POTI"/>
    <property type="match status" value="1"/>
</dbReference>
<dbReference type="RefSeq" id="WP_183594109.1">
    <property type="nucleotide sequence ID" value="NZ_JACHWR010000003.1"/>
</dbReference>
<dbReference type="GO" id="GO:0055085">
    <property type="term" value="P:transmembrane transport"/>
    <property type="evidence" value="ECO:0007669"/>
    <property type="project" value="InterPro"/>
</dbReference>
<organism evidence="10 11">
    <name type="scientific">Nocardioides soli</name>
    <dbReference type="NCBI Taxonomy" id="1036020"/>
    <lineage>
        <taxon>Bacteria</taxon>
        <taxon>Bacillati</taxon>
        <taxon>Actinomycetota</taxon>
        <taxon>Actinomycetes</taxon>
        <taxon>Propionibacteriales</taxon>
        <taxon>Nocardioidaceae</taxon>
        <taxon>Nocardioides</taxon>
    </lineage>
</organism>
<dbReference type="EMBL" id="JACHWR010000003">
    <property type="protein sequence ID" value="MBB3044215.1"/>
    <property type="molecule type" value="Genomic_DNA"/>
</dbReference>
<reference evidence="10 11" key="1">
    <citation type="submission" date="2020-08" db="EMBL/GenBank/DDBJ databases">
        <title>Sequencing the genomes of 1000 actinobacteria strains.</title>
        <authorList>
            <person name="Klenk H.-P."/>
        </authorList>
    </citation>
    <scope>NUCLEOTIDE SEQUENCE [LARGE SCALE GENOMIC DNA]</scope>
    <source>
        <strain evidence="10 11">DSM 105498</strain>
    </source>
</reference>
<proteinExistence type="inferred from homology"/>
<keyword evidence="6 8" id="KW-1133">Transmembrane helix</keyword>
<dbReference type="InterPro" id="IPR035906">
    <property type="entry name" value="MetI-like_sf"/>
</dbReference>
<dbReference type="Proteomes" id="UP000589626">
    <property type="component" value="Unassembled WGS sequence"/>
</dbReference>
<feature type="transmembrane region" description="Helical" evidence="8">
    <location>
        <begin position="132"/>
        <end position="153"/>
    </location>
</feature>
<feature type="transmembrane region" description="Helical" evidence="8">
    <location>
        <begin position="184"/>
        <end position="212"/>
    </location>
</feature>
<evidence type="ECO:0000256" key="7">
    <source>
        <dbReference type="ARBA" id="ARBA00023136"/>
    </source>
</evidence>
<dbReference type="Gene3D" id="1.10.3720.10">
    <property type="entry name" value="MetI-like"/>
    <property type="match status" value="1"/>
</dbReference>
<keyword evidence="7 8" id="KW-0472">Membrane</keyword>
<keyword evidence="11" id="KW-1185">Reference proteome</keyword>
<feature type="domain" description="ABC transmembrane type-1" evidence="9">
    <location>
        <begin position="64"/>
        <end position="251"/>
    </location>
</feature>
<accession>A0A7W4VYU4</accession>
<feature type="transmembrane region" description="Helical" evidence="8">
    <location>
        <begin position="232"/>
        <end position="253"/>
    </location>
</feature>
<dbReference type="CDD" id="cd06261">
    <property type="entry name" value="TM_PBP2"/>
    <property type="match status" value="1"/>
</dbReference>
<dbReference type="AlphaFoldDB" id="A0A7W4VYU4"/>
<dbReference type="InterPro" id="IPR051789">
    <property type="entry name" value="Bact_Polyamine_Transport"/>
</dbReference>
<sequence>MATRSTRALARAYLIAVLAFLFAPLVVVVLFSFHSVPRMSLPFEGFSLRWYDEVLHDPVVIDAMMRSATAAVLTGLLSGILGLSIALALVGARQRVRAATMVAALIPLTFPSLLYAIGLAICYHYFDVGYSLKATIGGHVIIALPFVFIVLSASLDRFRFSLLEAAFDLGASPWLAFRKITLPLILPAVIGATVLAMALSTDEFVVAFFTAGQEKTLPLLLYARINQGLDPSLNAIGTILLVATTGLAWLSAVRTAKES</sequence>
<feature type="transmembrane region" description="Helical" evidence="8">
    <location>
        <begin position="12"/>
        <end position="33"/>
    </location>
</feature>
<keyword evidence="3 8" id="KW-0813">Transport</keyword>
<protein>
    <submittedName>
        <fullName evidence="10">ABC-type spermidine/putrescine transport system permease subunit II</fullName>
    </submittedName>
</protein>
<evidence type="ECO:0000313" key="11">
    <source>
        <dbReference type="Proteomes" id="UP000589626"/>
    </source>
</evidence>
<evidence type="ECO:0000259" key="9">
    <source>
        <dbReference type="PROSITE" id="PS50928"/>
    </source>
</evidence>
<dbReference type="SUPFAM" id="SSF161098">
    <property type="entry name" value="MetI-like"/>
    <property type="match status" value="1"/>
</dbReference>
<evidence type="ECO:0000256" key="1">
    <source>
        <dbReference type="ARBA" id="ARBA00004651"/>
    </source>
</evidence>
<dbReference type="PANTHER" id="PTHR43848:SF2">
    <property type="entry name" value="PUTRESCINE TRANSPORT SYSTEM PERMEASE PROTEIN POTI"/>
    <property type="match status" value="1"/>
</dbReference>
<evidence type="ECO:0000256" key="5">
    <source>
        <dbReference type="ARBA" id="ARBA00022692"/>
    </source>
</evidence>
<evidence type="ECO:0000256" key="4">
    <source>
        <dbReference type="ARBA" id="ARBA00022475"/>
    </source>
</evidence>
<feature type="transmembrane region" description="Helical" evidence="8">
    <location>
        <begin position="102"/>
        <end position="126"/>
    </location>
</feature>